<evidence type="ECO:0000256" key="7">
    <source>
        <dbReference type="ARBA" id="ARBA00023136"/>
    </source>
</evidence>
<evidence type="ECO:0000313" key="10">
    <source>
        <dbReference type="Proteomes" id="UP000001656"/>
    </source>
</evidence>
<feature type="transmembrane region" description="Helical" evidence="8">
    <location>
        <begin position="43"/>
        <end position="63"/>
    </location>
</feature>
<dbReference type="EMBL" id="CP001666">
    <property type="protein sequence ID" value="ADK13919.1"/>
    <property type="molecule type" value="Genomic_DNA"/>
</dbReference>
<dbReference type="PANTHER" id="PTHR34975:SF2">
    <property type="entry name" value="SPORE GERMINATION PROTEIN A2"/>
    <property type="match status" value="1"/>
</dbReference>
<dbReference type="PANTHER" id="PTHR34975">
    <property type="entry name" value="SPORE GERMINATION PROTEIN A2"/>
    <property type="match status" value="1"/>
</dbReference>
<feature type="transmembrane region" description="Helical" evidence="8">
    <location>
        <begin position="148"/>
        <end position="166"/>
    </location>
</feature>
<proteinExistence type="inferred from homology"/>
<keyword evidence="5 8" id="KW-0812">Transmembrane</keyword>
<keyword evidence="6 8" id="KW-1133">Transmembrane helix</keyword>
<dbReference type="NCBIfam" id="TIGR00912">
    <property type="entry name" value="2A0309"/>
    <property type="match status" value="1"/>
</dbReference>
<keyword evidence="7 8" id="KW-0472">Membrane</keyword>
<feature type="transmembrane region" description="Helical" evidence="8">
    <location>
        <begin position="186"/>
        <end position="207"/>
    </location>
</feature>
<organism evidence="9 10">
    <name type="scientific">Clostridium ljungdahlii (strain ATCC 55383 / DSM 13528 / PETC)</name>
    <dbReference type="NCBI Taxonomy" id="748727"/>
    <lineage>
        <taxon>Bacteria</taxon>
        <taxon>Bacillati</taxon>
        <taxon>Bacillota</taxon>
        <taxon>Clostridia</taxon>
        <taxon>Eubacteriales</taxon>
        <taxon>Clostridiaceae</taxon>
        <taxon>Clostridium</taxon>
    </lineage>
</organism>
<accession>D8GPL0</accession>
<feature type="transmembrane region" description="Helical" evidence="8">
    <location>
        <begin position="272"/>
        <end position="294"/>
    </location>
</feature>
<dbReference type="eggNOG" id="COG0531">
    <property type="taxonomic scope" value="Bacteria"/>
</dbReference>
<dbReference type="Proteomes" id="UP000001656">
    <property type="component" value="Chromosome"/>
</dbReference>
<gene>
    <name evidence="9" type="primary">grkB1</name>
    <name evidence="9" type="ordered locus">CLJU_c08510</name>
</gene>
<feature type="transmembrane region" description="Helical" evidence="8">
    <location>
        <begin position="306"/>
        <end position="326"/>
    </location>
</feature>
<evidence type="ECO:0000256" key="6">
    <source>
        <dbReference type="ARBA" id="ARBA00022989"/>
    </source>
</evidence>
<dbReference type="HOGENOM" id="CLU_047547_1_1_9"/>
<feature type="transmembrane region" description="Helical" evidence="8">
    <location>
        <begin position="84"/>
        <end position="107"/>
    </location>
</feature>
<feature type="transmembrane region" description="Helical" evidence="8">
    <location>
        <begin position="219"/>
        <end position="242"/>
    </location>
</feature>
<feature type="transmembrane region" description="Helical" evidence="8">
    <location>
        <begin position="119"/>
        <end position="136"/>
    </location>
</feature>
<feature type="transmembrane region" description="Helical" evidence="8">
    <location>
        <begin position="338"/>
        <end position="358"/>
    </location>
</feature>
<name>D8GPL0_CLOLD</name>
<dbReference type="Pfam" id="PF03845">
    <property type="entry name" value="Spore_permease"/>
    <property type="match status" value="1"/>
</dbReference>
<evidence type="ECO:0000256" key="3">
    <source>
        <dbReference type="ARBA" id="ARBA00022448"/>
    </source>
</evidence>
<comment type="similarity">
    <text evidence="2">Belongs to the amino acid-polyamine-organocation (APC) superfamily. Spore germination protein (SGP) (TC 2.A.3.9) family.</text>
</comment>
<evidence type="ECO:0000256" key="5">
    <source>
        <dbReference type="ARBA" id="ARBA00022692"/>
    </source>
</evidence>
<keyword evidence="4" id="KW-0309">Germination</keyword>
<dbReference type="Gene3D" id="1.20.1740.10">
    <property type="entry name" value="Amino acid/polyamine transporter I"/>
    <property type="match status" value="1"/>
</dbReference>
<dbReference type="AlphaFoldDB" id="D8GPL0"/>
<evidence type="ECO:0000256" key="2">
    <source>
        <dbReference type="ARBA" id="ARBA00007998"/>
    </source>
</evidence>
<dbReference type="STRING" id="748727.CLJU_c08510"/>
<evidence type="ECO:0000256" key="1">
    <source>
        <dbReference type="ARBA" id="ARBA00004141"/>
    </source>
</evidence>
<dbReference type="InterPro" id="IPR004761">
    <property type="entry name" value="Spore_GerAB"/>
</dbReference>
<evidence type="ECO:0000313" key="9">
    <source>
        <dbReference type="EMBL" id="ADK13919.1"/>
    </source>
</evidence>
<keyword evidence="3" id="KW-0813">Transport</keyword>
<feature type="transmembrane region" description="Helical" evidence="8">
    <location>
        <begin position="12"/>
        <end position="31"/>
    </location>
</feature>
<protein>
    <submittedName>
        <fullName evidence="9">Spore germination protein</fullName>
    </submittedName>
</protein>
<reference evidence="9 10" key="1">
    <citation type="journal article" date="2010" name="Proc. Natl. Acad. Sci. U.S.A.">
        <title>Clostridium ljungdahlii represents a microbial production platform based on syngas.</title>
        <authorList>
            <person name="Kopke M."/>
            <person name="Held C."/>
            <person name="Hujer S."/>
            <person name="Liesegang H."/>
            <person name="Wiezer A."/>
            <person name="Wollherr A."/>
            <person name="Ehrenreich A."/>
            <person name="Liebl W."/>
            <person name="Gottschalk G."/>
            <person name="Durre P."/>
        </authorList>
    </citation>
    <scope>NUCLEOTIDE SEQUENCE [LARGE SCALE GENOMIC DNA]</scope>
    <source>
        <strain evidence="10">ATCC 55383 / DSM 13528 / PETC</strain>
    </source>
</reference>
<comment type="subcellular location">
    <subcellularLocation>
        <location evidence="1">Membrane</location>
        <topology evidence="1">Multi-pass membrane protein</topology>
    </subcellularLocation>
</comment>
<dbReference type="GO" id="GO:0009847">
    <property type="term" value="P:spore germination"/>
    <property type="evidence" value="ECO:0007669"/>
    <property type="project" value="InterPro"/>
</dbReference>
<sequence>MKGEKYVDRQIISNSQGICIMSMFLIGTSIVLEVAKNAKQDAWISIALGIIMSLPMIVVYSKLLNNFPEKDLYDIFQYVFGKKIGKVISVLFIWYVFHLGALVIRVFSEFVNVVSLPETPQSIFAIFLGLLCIWTVKSGIEVLGRLAMFFLPLIMVITIIIIALLYTNSHFINLKPILYNNTKQVLLGAFSSFSFPFTQSIIFTTVFHSLRNKKKIFKVFLKALLISGIFLLLSSINNVVVLGSQTTTDLYFPQFTSTRTIKIGDFIERFEIIVALIFVLMGFIKVSVCLYAASTGTAKIFNINNYGIMVGPIGLLMINLSQILYNNTIEMLYWANNIYIYYAVPFQVILPIVTLIISQIKLKSNKSKPKVF</sequence>
<dbReference type="GO" id="GO:0016020">
    <property type="term" value="C:membrane"/>
    <property type="evidence" value="ECO:0007669"/>
    <property type="project" value="UniProtKB-SubCell"/>
</dbReference>
<evidence type="ECO:0000256" key="8">
    <source>
        <dbReference type="SAM" id="Phobius"/>
    </source>
</evidence>
<dbReference type="KEGG" id="clj:CLJU_c08510"/>
<evidence type="ECO:0000256" key="4">
    <source>
        <dbReference type="ARBA" id="ARBA00022544"/>
    </source>
</evidence>